<dbReference type="Pfam" id="PF00497">
    <property type="entry name" value="SBP_bac_3"/>
    <property type="match status" value="1"/>
</dbReference>
<feature type="domain" description="Solute-binding protein family 3/N-terminal" evidence="1">
    <location>
        <begin position="7"/>
        <end position="40"/>
    </location>
</feature>
<dbReference type="HOGENOM" id="CLU_3146502_0_0_6"/>
<sequence length="48" mass="5202">AKTAIGIAKGNKELKALLDKGIKAMHDDGTYAEIQKKHFGDLNLYSGK</sequence>
<evidence type="ECO:0000313" key="2">
    <source>
        <dbReference type="EMBL" id="EGH11068.1"/>
    </source>
</evidence>
<proteinExistence type="predicted"/>
<evidence type="ECO:0000313" key="3">
    <source>
        <dbReference type="Proteomes" id="UP000005466"/>
    </source>
</evidence>
<accession>F3C3D5</accession>
<dbReference type="EMBL" id="ADWY01000445">
    <property type="protein sequence ID" value="EGH11068.1"/>
    <property type="molecule type" value="Genomic_DNA"/>
</dbReference>
<dbReference type="AlphaFoldDB" id="F3C3D5"/>
<name>F3C3D5_PSESG</name>
<reference evidence="2 3" key="1">
    <citation type="journal article" date="2011" name="PLoS Pathog.">
        <title>Dynamic evolution of pathogenicity revealed by sequencing and comparative genomics of 19 Pseudomonas syringae isolates.</title>
        <authorList>
            <person name="Baltrus D.A."/>
            <person name="Nishimura M.T."/>
            <person name="Romanchuk A."/>
            <person name="Chang J.H."/>
            <person name="Mukhtar M.S."/>
            <person name="Cherkis K."/>
            <person name="Roach J."/>
            <person name="Grant S.R."/>
            <person name="Jones C.D."/>
            <person name="Dangl J.L."/>
        </authorList>
    </citation>
    <scope>NUCLEOTIDE SEQUENCE [LARGE SCALE GENOMIC DNA]</scope>
    <source>
        <strain evidence="3">race 4</strain>
    </source>
</reference>
<evidence type="ECO:0000259" key="1">
    <source>
        <dbReference type="Pfam" id="PF00497"/>
    </source>
</evidence>
<dbReference type="Proteomes" id="UP000005466">
    <property type="component" value="Unassembled WGS sequence"/>
</dbReference>
<feature type="non-terminal residue" evidence="2">
    <location>
        <position position="1"/>
    </location>
</feature>
<organism evidence="2 3">
    <name type="scientific">Pseudomonas savastanoi pv. glycinea str. race 4</name>
    <dbReference type="NCBI Taxonomy" id="875330"/>
    <lineage>
        <taxon>Bacteria</taxon>
        <taxon>Pseudomonadati</taxon>
        <taxon>Pseudomonadota</taxon>
        <taxon>Gammaproteobacteria</taxon>
        <taxon>Pseudomonadales</taxon>
        <taxon>Pseudomonadaceae</taxon>
        <taxon>Pseudomonas</taxon>
    </lineage>
</organism>
<comment type="caution">
    <text evidence="2">The sequence shown here is derived from an EMBL/GenBank/DDBJ whole genome shotgun (WGS) entry which is preliminary data.</text>
</comment>
<dbReference type="InterPro" id="IPR001638">
    <property type="entry name" value="Solute-binding_3/MltF_N"/>
</dbReference>
<dbReference type="Gene3D" id="3.40.190.10">
    <property type="entry name" value="Periplasmic binding protein-like II"/>
    <property type="match status" value="1"/>
</dbReference>
<gene>
    <name evidence="2" type="ORF">Pgy4_10415</name>
</gene>
<dbReference type="SUPFAM" id="SSF53850">
    <property type="entry name" value="Periplasmic binding protein-like II"/>
    <property type="match status" value="1"/>
</dbReference>
<protein>
    <submittedName>
        <fullName evidence="2">Amino acid ABC transporter periplasmic amino acid-binding protein</fullName>
    </submittedName>
</protein>